<evidence type="ECO:0000313" key="2">
    <source>
        <dbReference type="Proteomes" id="UP000324800"/>
    </source>
</evidence>
<protein>
    <recommendedName>
        <fullName evidence="3">Protein kinase domain-containing protein</fullName>
    </recommendedName>
</protein>
<dbReference type="SUPFAM" id="SSF56112">
    <property type="entry name" value="Protein kinase-like (PK-like)"/>
    <property type="match status" value="1"/>
</dbReference>
<accession>A0A5J4UI93</accession>
<name>A0A5J4UI93_9EUKA</name>
<dbReference type="InterPro" id="IPR011009">
    <property type="entry name" value="Kinase-like_dom_sf"/>
</dbReference>
<dbReference type="Gene3D" id="1.10.510.10">
    <property type="entry name" value="Transferase(Phosphotransferase) domain 1"/>
    <property type="match status" value="1"/>
</dbReference>
<evidence type="ECO:0000313" key="1">
    <source>
        <dbReference type="EMBL" id="KAA6370299.1"/>
    </source>
</evidence>
<reference evidence="1 2" key="1">
    <citation type="submission" date="2019-03" db="EMBL/GenBank/DDBJ databases">
        <title>Single cell metagenomics reveals metabolic interactions within the superorganism composed of flagellate Streblomastix strix and complex community of Bacteroidetes bacteria on its surface.</title>
        <authorList>
            <person name="Treitli S.C."/>
            <person name="Kolisko M."/>
            <person name="Husnik F."/>
            <person name="Keeling P."/>
            <person name="Hampl V."/>
        </authorList>
    </citation>
    <scope>NUCLEOTIDE SEQUENCE [LARGE SCALE GENOMIC DNA]</scope>
    <source>
        <strain evidence="1">ST1C</strain>
    </source>
</reference>
<dbReference type="EMBL" id="SNRW01015524">
    <property type="protein sequence ID" value="KAA6370299.1"/>
    <property type="molecule type" value="Genomic_DNA"/>
</dbReference>
<dbReference type="AlphaFoldDB" id="A0A5J4UI93"/>
<comment type="caution">
    <text evidence="1">The sequence shown here is derived from an EMBL/GenBank/DDBJ whole genome shotgun (WGS) entry which is preliminary data.</text>
</comment>
<evidence type="ECO:0008006" key="3">
    <source>
        <dbReference type="Google" id="ProtNLM"/>
    </source>
</evidence>
<dbReference type="Gene3D" id="2.60.210.10">
    <property type="entry name" value="Apoptosis, Tumor Necrosis Factor Receptor Associated Protein 2, Chain A"/>
    <property type="match status" value="1"/>
</dbReference>
<proteinExistence type="predicted"/>
<dbReference type="OrthoDB" id="68483at2759"/>
<sequence>METKEIIRPSIVQDDQLWDLILNLLAFNPKERVSASDALRHVFFTGEKASNEITEEAKHITENARIALQNGDQYITKYDIQINYTLPLSEIKEAIVQNDIWIEIVLQFDRIESEIFEAFGLQWNVILLHRINQNNQKPQYGICIRLKSIDELDEEINQTFHQCITIHSDKQQNLESTCIHNFNAQQPQCIFWDLLKYQHLLKSSGFNESKQKYIFKIFTDSGLAFRHNIALLAAMKALDKSKREGTTLTYNEINQIAAQAIFEFEK</sequence>
<gene>
    <name evidence="1" type="ORF">EZS28_034174</name>
</gene>
<dbReference type="InterPro" id="IPR008974">
    <property type="entry name" value="TRAF-like"/>
</dbReference>
<dbReference type="Proteomes" id="UP000324800">
    <property type="component" value="Unassembled WGS sequence"/>
</dbReference>
<organism evidence="1 2">
    <name type="scientific">Streblomastix strix</name>
    <dbReference type="NCBI Taxonomy" id="222440"/>
    <lineage>
        <taxon>Eukaryota</taxon>
        <taxon>Metamonada</taxon>
        <taxon>Preaxostyla</taxon>
        <taxon>Oxymonadida</taxon>
        <taxon>Streblomastigidae</taxon>
        <taxon>Streblomastix</taxon>
    </lineage>
</organism>